<dbReference type="GO" id="GO:0052691">
    <property type="term" value="F:UDP-arabinopyranose mutase activity"/>
    <property type="evidence" value="ECO:0007669"/>
    <property type="project" value="TreeGrafter"/>
</dbReference>
<keyword evidence="6" id="KW-1185">Reference proteome</keyword>
<name>A0A5N5ICP2_9ROSA</name>
<accession>A0A5N5ICP2</accession>
<comment type="similarity">
    <text evidence="2">Belongs to the RGP family.</text>
</comment>
<gene>
    <name evidence="5" type="ORF">D8674_027893</name>
</gene>
<evidence type="ECO:0000256" key="1">
    <source>
        <dbReference type="ARBA" id="ARBA00004555"/>
    </source>
</evidence>
<sequence length="480" mass="53051">MAQYSKVAPTPLLKDELDIVIPTIRNLDFLEMWRPFFQQYHLIIVQDGDPSKVIKVPEGFDYELYNRNDINRILGPKASCISFKDSACRCFGYMVSKKKYIFTIDDDCFRNPLLSLPLSELLLPVLPAAARPAADEIDRVGFRVQSNYSVWLVGKSLVPVHPQTFKSTLSSESAVDKVTLTNESKSGEFHSKISKRLEQVGSQMCQPSLIGAKYLSSGTKGIDTMRLRYAIEQGEDFNSDSVPRKAKLVGDSRLSEKEVTEREPVLGSGTRKSLHDLRHVEISGSQANPSSLIEKTIKPSSVRNSKIITMEGSKLCPDKPTKKKTKLSTLNISKYGASVIIPLNIGGSKVSSNASRKTCGNFKEPSKVVVSVQVCIHESHVGSKSNSTFDDHTTSGLGSPCAIYVMELDIPSVTENNGIVEEAEAYAMDKELEDESLDEIVEELQRQEGTKCLCFSFPGFALLAVDSMVTGPEQYQISQL</sequence>
<dbReference type="Proteomes" id="UP000327157">
    <property type="component" value="Chromosome 5"/>
</dbReference>
<dbReference type="OrthoDB" id="602706at2759"/>
<dbReference type="PANTHER" id="PTHR31682:SF5">
    <property type="entry name" value="ALPHA-1,4-GLUCAN-PROTEIN SYNTHASE"/>
    <property type="match status" value="1"/>
</dbReference>
<dbReference type="GO" id="GO:0033356">
    <property type="term" value="P:UDP-L-arabinose metabolic process"/>
    <property type="evidence" value="ECO:0007669"/>
    <property type="project" value="TreeGrafter"/>
</dbReference>
<comment type="subcellular location">
    <subcellularLocation>
        <location evidence="1">Golgi apparatus</location>
    </subcellularLocation>
</comment>
<evidence type="ECO:0000313" key="6">
    <source>
        <dbReference type="Proteomes" id="UP000327157"/>
    </source>
</evidence>
<comment type="caution">
    <text evidence="5">The sequence shown here is derived from an EMBL/GenBank/DDBJ whole genome shotgun (WGS) entry which is preliminary data.</text>
</comment>
<evidence type="ECO:0000256" key="2">
    <source>
        <dbReference type="ARBA" id="ARBA00008986"/>
    </source>
</evidence>
<evidence type="ECO:0000256" key="4">
    <source>
        <dbReference type="ARBA" id="ARBA00023316"/>
    </source>
</evidence>
<protein>
    <submittedName>
        <fullName evidence="5">Uncharacterized protein</fullName>
    </submittedName>
</protein>
<reference evidence="5 6" key="3">
    <citation type="submission" date="2019-11" db="EMBL/GenBank/DDBJ databases">
        <title>A de novo genome assembly of a pear dwarfing rootstock.</title>
        <authorList>
            <person name="Wang F."/>
            <person name="Wang J."/>
            <person name="Li S."/>
            <person name="Zhang Y."/>
            <person name="Fang M."/>
            <person name="Ma L."/>
            <person name="Zhao Y."/>
            <person name="Jiang S."/>
        </authorList>
    </citation>
    <scope>NUCLEOTIDE SEQUENCE [LARGE SCALE GENOMIC DNA]</scope>
    <source>
        <strain evidence="5">S2</strain>
        <tissue evidence="5">Leaf</tissue>
    </source>
</reference>
<dbReference type="GO" id="GO:0005829">
    <property type="term" value="C:cytosol"/>
    <property type="evidence" value="ECO:0007669"/>
    <property type="project" value="TreeGrafter"/>
</dbReference>
<reference evidence="5 6" key="1">
    <citation type="submission" date="2019-09" db="EMBL/GenBank/DDBJ databases">
        <authorList>
            <person name="Ou C."/>
        </authorList>
    </citation>
    <scope>NUCLEOTIDE SEQUENCE [LARGE SCALE GENOMIC DNA]</scope>
    <source>
        <strain evidence="5">S2</strain>
        <tissue evidence="5">Leaf</tissue>
    </source>
</reference>
<dbReference type="Pfam" id="PF03214">
    <property type="entry name" value="RGP"/>
    <property type="match status" value="1"/>
</dbReference>
<keyword evidence="4" id="KW-0961">Cell wall biogenesis/degradation</keyword>
<proteinExistence type="inferred from homology"/>
<evidence type="ECO:0000313" key="5">
    <source>
        <dbReference type="EMBL" id="KAB2637359.1"/>
    </source>
</evidence>
<keyword evidence="3" id="KW-0333">Golgi apparatus</keyword>
<dbReference type="EMBL" id="SMOL01000004">
    <property type="protein sequence ID" value="KAB2637359.1"/>
    <property type="molecule type" value="Genomic_DNA"/>
</dbReference>
<organism evidence="5 6">
    <name type="scientific">Pyrus ussuriensis x Pyrus communis</name>
    <dbReference type="NCBI Taxonomy" id="2448454"/>
    <lineage>
        <taxon>Eukaryota</taxon>
        <taxon>Viridiplantae</taxon>
        <taxon>Streptophyta</taxon>
        <taxon>Embryophyta</taxon>
        <taxon>Tracheophyta</taxon>
        <taxon>Spermatophyta</taxon>
        <taxon>Magnoliopsida</taxon>
        <taxon>eudicotyledons</taxon>
        <taxon>Gunneridae</taxon>
        <taxon>Pentapetalae</taxon>
        <taxon>rosids</taxon>
        <taxon>fabids</taxon>
        <taxon>Rosales</taxon>
        <taxon>Rosaceae</taxon>
        <taxon>Amygdaloideae</taxon>
        <taxon>Maleae</taxon>
        <taxon>Pyrus</taxon>
    </lineage>
</organism>
<dbReference type="PANTHER" id="PTHR31682">
    <property type="entry name" value="UDP-ARABINOSE MUTASE"/>
    <property type="match status" value="1"/>
</dbReference>
<reference evidence="6" key="2">
    <citation type="submission" date="2019-10" db="EMBL/GenBank/DDBJ databases">
        <title>A de novo genome assembly of a pear dwarfing rootstock.</title>
        <authorList>
            <person name="Wang F."/>
            <person name="Wang J."/>
            <person name="Li S."/>
            <person name="Zhang Y."/>
            <person name="Fang M."/>
            <person name="Ma L."/>
            <person name="Zhao Y."/>
            <person name="Jiang S."/>
        </authorList>
    </citation>
    <scope>NUCLEOTIDE SEQUENCE [LARGE SCALE GENOMIC DNA]</scope>
</reference>
<evidence type="ECO:0000256" key="3">
    <source>
        <dbReference type="ARBA" id="ARBA00023034"/>
    </source>
</evidence>
<dbReference type="GO" id="GO:0071555">
    <property type="term" value="P:cell wall organization"/>
    <property type="evidence" value="ECO:0007669"/>
    <property type="project" value="UniProtKB-KW"/>
</dbReference>
<dbReference type="GO" id="GO:0005794">
    <property type="term" value="C:Golgi apparatus"/>
    <property type="evidence" value="ECO:0007669"/>
    <property type="project" value="UniProtKB-SubCell"/>
</dbReference>
<dbReference type="InterPro" id="IPR037595">
    <property type="entry name" value="RGP_fam"/>
</dbReference>
<dbReference type="AlphaFoldDB" id="A0A5N5ICP2"/>